<dbReference type="Pfam" id="PF23494">
    <property type="entry name" value="bPH_10"/>
    <property type="match status" value="1"/>
</dbReference>
<dbReference type="STRING" id="418495.SAMN05216215_1003198"/>
<dbReference type="EMBL" id="FNOK01000003">
    <property type="protein sequence ID" value="SDW46519.1"/>
    <property type="molecule type" value="Genomic_DNA"/>
</dbReference>
<evidence type="ECO:0008006" key="6">
    <source>
        <dbReference type="Google" id="ProtNLM"/>
    </source>
</evidence>
<name>A0A1H2TT88_9PSEU</name>
<keyword evidence="5" id="KW-1185">Reference proteome</keyword>
<dbReference type="InterPro" id="IPR057798">
    <property type="entry name" value="PH_YqeB"/>
</dbReference>
<feature type="transmembrane region" description="Helical" evidence="1">
    <location>
        <begin position="35"/>
        <end position="58"/>
    </location>
</feature>
<protein>
    <recommendedName>
        <fullName evidence="6">DUF308 domain-containing protein</fullName>
    </recommendedName>
</protein>
<keyword evidence="1" id="KW-0472">Membrane</keyword>
<keyword evidence="1" id="KW-0812">Transmembrane</keyword>
<evidence type="ECO:0000259" key="3">
    <source>
        <dbReference type="Pfam" id="PF23494"/>
    </source>
</evidence>
<sequence>MQDEPGNSHLDNGGMGAEPAATTVAEHRFIRHGSWLICPVLGALLIWLLRMAAGWVAGLSWAPFQGVFELAASVPDPWGTVGAVVVGLIIGLGFAGLMAQERLTVTVEPGRVTLAVGSSAQHIARDEIGSVFLDRKHLVVLDGSGAEQAQQPSDLDWTKLRRAFVEHGYPWREKDPFAGHYALWVEDAPELPLRINALMAARERALRKRDGKEAAVLRTELAQHGILVRDEKKRQFWRATG</sequence>
<keyword evidence="1" id="KW-1133">Transmembrane helix</keyword>
<organism evidence="4 5">
    <name type="scientific">Saccharopolyspora shandongensis</name>
    <dbReference type="NCBI Taxonomy" id="418495"/>
    <lineage>
        <taxon>Bacteria</taxon>
        <taxon>Bacillati</taxon>
        <taxon>Actinomycetota</taxon>
        <taxon>Actinomycetes</taxon>
        <taxon>Pseudonocardiales</taxon>
        <taxon>Pseudonocardiaceae</taxon>
        <taxon>Saccharopolyspora</taxon>
    </lineage>
</organism>
<dbReference type="InterPro" id="IPR056411">
    <property type="entry name" value="CysS_C"/>
</dbReference>
<evidence type="ECO:0000313" key="5">
    <source>
        <dbReference type="Proteomes" id="UP000199529"/>
    </source>
</evidence>
<evidence type="ECO:0000256" key="1">
    <source>
        <dbReference type="SAM" id="Phobius"/>
    </source>
</evidence>
<reference evidence="5" key="1">
    <citation type="submission" date="2016-10" db="EMBL/GenBank/DDBJ databases">
        <authorList>
            <person name="Varghese N."/>
            <person name="Submissions S."/>
        </authorList>
    </citation>
    <scope>NUCLEOTIDE SEQUENCE [LARGE SCALE GENOMIC DNA]</scope>
    <source>
        <strain evidence="5">CGMCC 4.3530</strain>
    </source>
</reference>
<gene>
    <name evidence="4" type="ORF">SAMN05216215_1003198</name>
</gene>
<evidence type="ECO:0000259" key="2">
    <source>
        <dbReference type="Pfam" id="PF23493"/>
    </source>
</evidence>
<dbReference type="AlphaFoldDB" id="A0A1H2TT88"/>
<dbReference type="Pfam" id="PF23493">
    <property type="entry name" value="CysS_C"/>
    <property type="match status" value="1"/>
</dbReference>
<evidence type="ECO:0000313" key="4">
    <source>
        <dbReference type="EMBL" id="SDW46519.1"/>
    </source>
</evidence>
<proteinExistence type="predicted"/>
<feature type="domain" description="YqeB PH" evidence="3">
    <location>
        <begin position="22"/>
        <end position="172"/>
    </location>
</feature>
<feature type="transmembrane region" description="Helical" evidence="1">
    <location>
        <begin position="78"/>
        <end position="99"/>
    </location>
</feature>
<dbReference type="Proteomes" id="UP000199529">
    <property type="component" value="Unassembled WGS sequence"/>
</dbReference>
<accession>A0A1H2TT88</accession>
<feature type="domain" description="Cysteinyl-tRNA ligase anticodon binding" evidence="2">
    <location>
        <begin position="189"/>
        <end position="238"/>
    </location>
</feature>